<dbReference type="Pfam" id="PF12657">
    <property type="entry name" value="TFIIIC_delta"/>
    <property type="match status" value="1"/>
</dbReference>
<dbReference type="InterPro" id="IPR024761">
    <property type="entry name" value="TFIIIC_delta_N"/>
</dbReference>
<dbReference type="Pfam" id="PF12660">
    <property type="entry name" value="zf-TFIIIC"/>
    <property type="match status" value="1"/>
</dbReference>
<dbReference type="GO" id="GO:0000127">
    <property type="term" value="C:transcription factor TFIIIC complex"/>
    <property type="evidence" value="ECO:0007669"/>
    <property type="project" value="InterPro"/>
</dbReference>
<evidence type="ECO:0008006" key="5">
    <source>
        <dbReference type="Google" id="ProtNLM"/>
    </source>
</evidence>
<dbReference type="InterPro" id="IPR024764">
    <property type="entry name" value="TFIIIC_Znf"/>
</dbReference>
<proteinExistence type="predicted"/>
<dbReference type="GO" id="GO:0004402">
    <property type="term" value="F:histone acetyltransferase activity"/>
    <property type="evidence" value="ECO:0007669"/>
    <property type="project" value="InterPro"/>
</dbReference>
<evidence type="ECO:0000313" key="4">
    <source>
        <dbReference type="Proteomes" id="UP000018144"/>
    </source>
</evidence>
<protein>
    <recommendedName>
        <fullName evidence="5">Transcription factor IIIC 90kDa subunit N-terminal domain-containing protein</fullName>
    </recommendedName>
</protein>
<dbReference type="SUPFAM" id="SSF50978">
    <property type="entry name" value="WD40 repeat-like"/>
    <property type="match status" value="1"/>
</dbReference>
<dbReference type="InterPro" id="IPR036322">
    <property type="entry name" value="WD40_repeat_dom_sf"/>
</dbReference>
<gene>
    <name evidence="3" type="ORF">PCON_12009</name>
</gene>
<feature type="domain" description="Transcription factor IIIC putative zinc-finger" evidence="2">
    <location>
        <begin position="691"/>
        <end position="774"/>
    </location>
</feature>
<name>U4LK40_PYROM</name>
<dbReference type="OrthoDB" id="6021743at2759"/>
<dbReference type="GO" id="GO:0006384">
    <property type="term" value="P:transcription initiation at RNA polymerase III promoter"/>
    <property type="evidence" value="ECO:0007669"/>
    <property type="project" value="InterPro"/>
</dbReference>
<evidence type="ECO:0000313" key="3">
    <source>
        <dbReference type="EMBL" id="CCX31932.1"/>
    </source>
</evidence>
<keyword evidence="4" id="KW-1185">Reference proteome</keyword>
<dbReference type="EMBL" id="HF935702">
    <property type="protein sequence ID" value="CCX31932.1"/>
    <property type="molecule type" value="Genomic_DNA"/>
</dbReference>
<dbReference type="AlphaFoldDB" id="U4LK40"/>
<dbReference type="PANTHER" id="PTHR15496:SF2">
    <property type="entry name" value="GENERAL TRANSCRIPTION FACTOR 3C POLYPEPTIDE 4"/>
    <property type="match status" value="1"/>
</dbReference>
<feature type="domain" description="Transcription factor IIIC 90kDa subunit N-terminal" evidence="1">
    <location>
        <begin position="19"/>
        <end position="487"/>
    </location>
</feature>
<dbReference type="InterPro" id="IPR044230">
    <property type="entry name" value="GTF3C4"/>
</dbReference>
<dbReference type="OMA" id="LPREICW"/>
<organism evidence="3 4">
    <name type="scientific">Pyronema omphalodes (strain CBS 100304)</name>
    <name type="common">Pyronema confluens</name>
    <dbReference type="NCBI Taxonomy" id="1076935"/>
    <lineage>
        <taxon>Eukaryota</taxon>
        <taxon>Fungi</taxon>
        <taxon>Dikarya</taxon>
        <taxon>Ascomycota</taxon>
        <taxon>Pezizomycotina</taxon>
        <taxon>Pezizomycetes</taxon>
        <taxon>Pezizales</taxon>
        <taxon>Pyronemataceae</taxon>
        <taxon>Pyronema</taxon>
    </lineage>
</organism>
<dbReference type="Proteomes" id="UP000018144">
    <property type="component" value="Unassembled WGS sequence"/>
</dbReference>
<dbReference type="PANTHER" id="PTHR15496">
    <property type="entry name" value="GENERAL TRANSCRIPTION FACTOR 3C POLYPEPTIDE 4 FAMILY"/>
    <property type="match status" value="1"/>
</dbReference>
<sequence>MLKTVRLKLLPTVINCLSWSPEGALAVISGEDVVILYPKIPQAGQRVTKQNFYILRANMRKLIIDAMEEEIPPAPAPIYSIGEEQGPGYGKVIAWSPLGLSRYRRSLLAVVSTNYKIYIFEPVGRMSDDMRVVHDLSPMLADYDGLPKGNEEIMEEAWRKRLRARCTGMAWSMACVTEGNRWGESLVALANDYLEIVLFRFSMERVSYDRKEIVGHFVPFTEENVAKYLGKRLTHVSNLQWSPWVHYEDKKYWAFLAYSWNGQIMVSTIIMDMEDLNSPKIAVEGEPFGLFGKAVSQRHPVWSLTFVSEFIGDQIVFAYAVQTRTTIVTFGKDRQIKQTIDFKNDFMEPVSGLAFAPSETPDTVVMQTLTIKGRSQIITCTISADIVSSPISASAIQSPPQDTAEDLTMTEAPTDEELRIQASTWPSVLAEMKQDYMEEYDIPCAAIRGYGLAVSPLGGITAVAASLHPKDSLEYITGNNEKTSILFGITPGSSGSWSRLSFHPDGTMPNPTIIATETILQEAQALGETYSNRIFAVTSAGVAKDFNPGAIQYTEGENVNEFLAKHVLLETTGNAHRYLSSLKLLEKRPLPIPENPYIIGASIITALRAPRHLCEDKQSKRILYSMACVGIMGLYRVPGILELSKEAFKWLDEHTPEDTDFKLELDIIDLRTRDEETPVVDIGNSGFVSKFEKCRICAQGMIWRDLRIAECTNGHRFSRCAMTFLPITEPMATRECGVCRRMVLGSHQEGIIRTGLLEAVWASWEACLHCGGRFWAEDS</sequence>
<evidence type="ECO:0000259" key="1">
    <source>
        <dbReference type="Pfam" id="PF12657"/>
    </source>
</evidence>
<reference evidence="3 4" key="1">
    <citation type="journal article" date="2013" name="PLoS Genet.">
        <title>The genome and development-dependent transcriptomes of Pyronema confluens: a window into fungal evolution.</title>
        <authorList>
            <person name="Traeger S."/>
            <person name="Altegoer F."/>
            <person name="Freitag M."/>
            <person name="Gabaldon T."/>
            <person name="Kempken F."/>
            <person name="Kumar A."/>
            <person name="Marcet-Houben M."/>
            <person name="Poggeler S."/>
            <person name="Stajich J.E."/>
            <person name="Nowrousian M."/>
        </authorList>
    </citation>
    <scope>NUCLEOTIDE SEQUENCE [LARGE SCALE GENOMIC DNA]</scope>
    <source>
        <strain evidence="4">CBS 100304</strain>
        <tissue evidence="3">Vegetative mycelium</tissue>
    </source>
</reference>
<dbReference type="STRING" id="1076935.U4LK40"/>
<evidence type="ECO:0000259" key="2">
    <source>
        <dbReference type="Pfam" id="PF12660"/>
    </source>
</evidence>
<dbReference type="eggNOG" id="ENOG502S8BZ">
    <property type="taxonomic scope" value="Eukaryota"/>
</dbReference>
<accession>U4LK40</accession>